<dbReference type="CDD" id="cd00167">
    <property type="entry name" value="SANT"/>
    <property type="match status" value="1"/>
</dbReference>
<evidence type="ECO:0000259" key="3">
    <source>
        <dbReference type="PROSITE" id="PS51294"/>
    </source>
</evidence>
<feature type="domain" description="HTH myb-type" evidence="3">
    <location>
        <begin position="1"/>
        <end position="57"/>
    </location>
</feature>
<evidence type="ECO:0000313" key="6">
    <source>
        <dbReference type="Proteomes" id="UP001642409"/>
    </source>
</evidence>
<organism evidence="4">
    <name type="scientific">Hexamita inflata</name>
    <dbReference type="NCBI Taxonomy" id="28002"/>
    <lineage>
        <taxon>Eukaryota</taxon>
        <taxon>Metamonada</taxon>
        <taxon>Diplomonadida</taxon>
        <taxon>Hexamitidae</taxon>
        <taxon>Hexamitinae</taxon>
        <taxon>Hexamita</taxon>
    </lineage>
</organism>
<protein>
    <submittedName>
        <fullName evidence="4">Myb-like DNA-binding domain-containing protein</fullName>
    </submittedName>
    <submittedName>
        <fullName evidence="5">Myb-like_DNA-binding domain-containing protein</fullName>
    </submittedName>
</protein>
<dbReference type="EMBL" id="CAXDID020000224">
    <property type="protein sequence ID" value="CAL6059148.1"/>
    <property type="molecule type" value="Genomic_DNA"/>
</dbReference>
<dbReference type="GO" id="GO:0003677">
    <property type="term" value="F:DNA binding"/>
    <property type="evidence" value="ECO:0007669"/>
    <property type="project" value="UniProtKB-KW"/>
</dbReference>
<dbReference type="EMBL" id="CATOUU010000832">
    <property type="protein sequence ID" value="CAI9952466.1"/>
    <property type="molecule type" value="Genomic_DNA"/>
</dbReference>
<dbReference type="InterPro" id="IPR017930">
    <property type="entry name" value="Myb_dom"/>
</dbReference>
<dbReference type="SMART" id="SM00717">
    <property type="entry name" value="SANT"/>
    <property type="match status" value="1"/>
</dbReference>
<dbReference type="SUPFAM" id="SSF46689">
    <property type="entry name" value="Homeodomain-like"/>
    <property type="match status" value="1"/>
</dbReference>
<dbReference type="PROSITE" id="PS51294">
    <property type="entry name" value="HTH_MYB"/>
    <property type="match status" value="1"/>
</dbReference>
<proteinExistence type="predicted"/>
<sequence length="188" mass="22453">MSKVPWTSEELAKLTQLTEKYRENKQNVNWDQVSKHIQSRTASQCKSYYANILKKQLNVEIRQNHMWNYIEILALWTYSVIYKQDFAMIHDRFMPKFTVKQLTSQYQQILRNQKQIIKTFNLLNTDPSHRAALEQRFQAALEALVGVFQEIEADRHQNSEPSGREERQVPDRLFRNRCVESVFRGLRC</sequence>
<dbReference type="InterPro" id="IPR017884">
    <property type="entry name" value="SANT_dom"/>
</dbReference>
<dbReference type="InterPro" id="IPR009057">
    <property type="entry name" value="Homeodomain-like_sf"/>
</dbReference>
<reference evidence="4" key="1">
    <citation type="submission" date="2023-06" db="EMBL/GenBank/DDBJ databases">
        <authorList>
            <person name="Kurt Z."/>
        </authorList>
    </citation>
    <scope>NUCLEOTIDE SEQUENCE</scope>
</reference>
<dbReference type="Gene3D" id="1.10.10.60">
    <property type="entry name" value="Homeodomain-like"/>
    <property type="match status" value="1"/>
</dbReference>
<dbReference type="InterPro" id="IPR001005">
    <property type="entry name" value="SANT/Myb"/>
</dbReference>
<evidence type="ECO:0000259" key="1">
    <source>
        <dbReference type="PROSITE" id="PS50090"/>
    </source>
</evidence>
<feature type="domain" description="SANT" evidence="2">
    <location>
        <begin position="29"/>
        <end position="58"/>
    </location>
</feature>
<gene>
    <name evidence="4" type="ORF">HINF_LOCUS40111</name>
    <name evidence="5" type="ORF">HINF_LOCUS48609</name>
</gene>
<evidence type="ECO:0000313" key="5">
    <source>
        <dbReference type="EMBL" id="CAL6059148.1"/>
    </source>
</evidence>
<dbReference type="Proteomes" id="UP001642409">
    <property type="component" value="Unassembled WGS sequence"/>
</dbReference>
<evidence type="ECO:0000259" key="2">
    <source>
        <dbReference type="PROSITE" id="PS51293"/>
    </source>
</evidence>
<accession>A0AA86UHU8</accession>
<keyword evidence="6" id="KW-1185">Reference proteome</keyword>
<feature type="domain" description="Myb-like" evidence="1">
    <location>
        <begin position="1"/>
        <end position="53"/>
    </location>
</feature>
<dbReference type="PROSITE" id="PS51293">
    <property type="entry name" value="SANT"/>
    <property type="match status" value="1"/>
</dbReference>
<name>A0AA86UHU8_9EUKA</name>
<dbReference type="Pfam" id="PF00249">
    <property type="entry name" value="Myb_DNA-binding"/>
    <property type="match status" value="1"/>
</dbReference>
<keyword evidence="4" id="KW-0238">DNA-binding</keyword>
<comment type="caution">
    <text evidence="4">The sequence shown here is derived from an EMBL/GenBank/DDBJ whole genome shotgun (WGS) entry which is preliminary data.</text>
</comment>
<reference evidence="5 6" key="2">
    <citation type="submission" date="2024-07" db="EMBL/GenBank/DDBJ databases">
        <authorList>
            <person name="Akdeniz Z."/>
        </authorList>
    </citation>
    <scope>NUCLEOTIDE SEQUENCE [LARGE SCALE GENOMIC DNA]</scope>
</reference>
<dbReference type="AlphaFoldDB" id="A0AA86UHU8"/>
<dbReference type="PROSITE" id="PS50090">
    <property type="entry name" value="MYB_LIKE"/>
    <property type="match status" value="1"/>
</dbReference>
<evidence type="ECO:0000313" key="4">
    <source>
        <dbReference type="EMBL" id="CAI9952466.1"/>
    </source>
</evidence>